<reference evidence="2 3" key="1">
    <citation type="submission" date="2017-09" db="EMBL/GenBank/DDBJ databases">
        <title>Depth-based differentiation of microbial function through sediment-hosted aquifers and enrichment of novel symbionts in the deep terrestrial subsurface.</title>
        <authorList>
            <person name="Probst A.J."/>
            <person name="Ladd B."/>
            <person name="Jarett J.K."/>
            <person name="Geller-Mcgrath D.E."/>
            <person name="Sieber C.M."/>
            <person name="Emerson J.B."/>
            <person name="Anantharaman K."/>
            <person name="Thomas B.C."/>
            <person name="Malmstrom R."/>
            <person name="Stieglmeier M."/>
            <person name="Klingl A."/>
            <person name="Woyke T."/>
            <person name="Ryan C.M."/>
            <person name="Banfield J.F."/>
        </authorList>
    </citation>
    <scope>NUCLEOTIDE SEQUENCE [LARGE SCALE GENOMIC DNA]</scope>
    <source>
        <strain evidence="2">CG11_big_fil_rev_8_21_14_0_20_35_11</strain>
    </source>
</reference>
<protein>
    <recommendedName>
        <fullName evidence="1">UPF0758 domain-containing protein</fullName>
    </recommendedName>
</protein>
<organism evidence="2 3">
    <name type="scientific">Candidatus Nealsonbacteria bacterium CG11_big_fil_rev_8_21_14_0_20_35_11</name>
    <dbReference type="NCBI Taxonomy" id="1974713"/>
    <lineage>
        <taxon>Bacteria</taxon>
        <taxon>Candidatus Nealsoniibacteriota</taxon>
    </lineage>
</organism>
<evidence type="ECO:0000259" key="1">
    <source>
        <dbReference type="Pfam" id="PF20582"/>
    </source>
</evidence>
<proteinExistence type="predicted"/>
<evidence type="ECO:0000313" key="3">
    <source>
        <dbReference type="Proteomes" id="UP000231139"/>
    </source>
</evidence>
<evidence type="ECO:0000313" key="2">
    <source>
        <dbReference type="EMBL" id="PIR02616.1"/>
    </source>
</evidence>
<gene>
    <name evidence="2" type="ORF">COV62_01030</name>
</gene>
<dbReference type="Pfam" id="PF20582">
    <property type="entry name" value="UPF0758_N"/>
    <property type="match status" value="1"/>
</dbReference>
<dbReference type="AlphaFoldDB" id="A0A2H0N3D1"/>
<comment type="caution">
    <text evidence="2">The sequence shown here is derived from an EMBL/GenBank/DDBJ whole genome shotgun (WGS) entry which is preliminary data.</text>
</comment>
<name>A0A2H0N3D1_9BACT</name>
<dbReference type="InterPro" id="IPR046778">
    <property type="entry name" value="UPF0758_N"/>
</dbReference>
<dbReference type="EMBL" id="PCWK01000022">
    <property type="protein sequence ID" value="PIR02616.1"/>
    <property type="molecule type" value="Genomic_DNA"/>
</dbReference>
<feature type="domain" description="UPF0758" evidence="1">
    <location>
        <begin position="8"/>
        <end position="57"/>
    </location>
</feature>
<dbReference type="Proteomes" id="UP000231139">
    <property type="component" value="Unassembled WGS sequence"/>
</dbReference>
<dbReference type="InterPro" id="IPR001405">
    <property type="entry name" value="UPF0758"/>
</dbReference>
<sequence>MKQNKYRIKDLPKIERPREKLISKGTQNLKDEELLAILLRTGREGKNVLELARQVLTKYPK</sequence>
<accession>A0A2H0N3D1</accession>
<feature type="non-terminal residue" evidence="2">
    <location>
        <position position="61"/>
    </location>
</feature>
<dbReference type="PANTHER" id="PTHR30471:SF3">
    <property type="entry name" value="UPF0758 PROTEIN YEES-RELATED"/>
    <property type="match status" value="1"/>
</dbReference>
<dbReference type="PANTHER" id="PTHR30471">
    <property type="entry name" value="DNA REPAIR PROTEIN RADC"/>
    <property type="match status" value="1"/>
</dbReference>